<evidence type="ECO:0000256" key="2">
    <source>
        <dbReference type="ARBA" id="ARBA00008197"/>
    </source>
</evidence>
<dbReference type="PANTHER" id="PTHR28163">
    <property type="entry name" value="PROTEIN PET117 HOMOLOG, MITOCHONDRIAL"/>
    <property type="match status" value="1"/>
</dbReference>
<dbReference type="GO" id="GO:0033617">
    <property type="term" value="P:mitochondrial respiratory chain complex IV assembly"/>
    <property type="evidence" value="ECO:0007669"/>
    <property type="project" value="TreeGrafter"/>
</dbReference>
<keyword evidence="5" id="KW-1133">Transmembrane helix</keyword>
<dbReference type="Proteomes" id="UP000053447">
    <property type="component" value="Unassembled WGS sequence"/>
</dbReference>
<keyword evidence="3" id="KW-0809">Transit peptide</keyword>
<dbReference type="GO" id="GO:0005739">
    <property type="term" value="C:mitochondrion"/>
    <property type="evidence" value="ECO:0007669"/>
    <property type="project" value="UniProtKB-SubCell"/>
</dbReference>
<evidence type="ECO:0000256" key="5">
    <source>
        <dbReference type="SAM" id="Phobius"/>
    </source>
</evidence>
<reference evidence="7" key="1">
    <citation type="journal article" date="2016" name="Nat. Commun.">
        <title>Genome analysis of three Pneumocystis species reveals adaptation mechanisms to life exclusively in mammalian hosts.</title>
        <authorList>
            <person name="Ma L."/>
            <person name="Chen Z."/>
            <person name="Huang D.W."/>
            <person name="Kutty G."/>
            <person name="Ishihara M."/>
            <person name="Wang H."/>
            <person name="Abouelleil A."/>
            <person name="Bishop L."/>
            <person name="Davey E."/>
            <person name="Deng R."/>
            <person name="Deng X."/>
            <person name="Fan L."/>
            <person name="Fantoni G."/>
            <person name="Fitzgerald M."/>
            <person name="Gogineni E."/>
            <person name="Goldberg J.M."/>
            <person name="Handley G."/>
            <person name="Hu X."/>
            <person name="Huber C."/>
            <person name="Jiao X."/>
            <person name="Jones K."/>
            <person name="Levin J.Z."/>
            <person name="Liu Y."/>
            <person name="Macdonald P."/>
            <person name="Melnikov A."/>
            <person name="Raley C."/>
            <person name="Sassi M."/>
            <person name="Sherman B.T."/>
            <person name="Song X."/>
            <person name="Sykes S."/>
            <person name="Tran B."/>
            <person name="Walsh L."/>
            <person name="Xia Y."/>
            <person name="Yang J."/>
            <person name="Young S."/>
            <person name="Zeng Q."/>
            <person name="Zheng X."/>
            <person name="Stephens R."/>
            <person name="Nusbaum C."/>
            <person name="Birren B.W."/>
            <person name="Azadi P."/>
            <person name="Lempicki R.A."/>
            <person name="Cuomo C.A."/>
            <person name="Kovacs J.A."/>
        </authorList>
    </citation>
    <scope>NUCLEOTIDE SEQUENCE [LARGE SCALE GENOMIC DNA]</scope>
    <source>
        <strain evidence="7">RU7</strain>
    </source>
</reference>
<evidence type="ECO:0000313" key="7">
    <source>
        <dbReference type="Proteomes" id="UP000053447"/>
    </source>
</evidence>
<protein>
    <recommendedName>
        <fullName evidence="8">Protein PET117, mitochondrial</fullName>
    </recommendedName>
</protein>
<proteinExistence type="inferred from homology"/>
<name>A0A0W4ZUX7_PNEJ7</name>
<comment type="similarity">
    <text evidence="2">Belongs to the PET117 family.</text>
</comment>
<dbReference type="OrthoDB" id="76305at2759"/>
<dbReference type="InterPro" id="IPR031568">
    <property type="entry name" value="Pet117"/>
</dbReference>
<dbReference type="PANTHER" id="PTHR28163:SF1">
    <property type="entry name" value="PROTEIN PET117 HOMOLOG, MITOCHONDRIAL"/>
    <property type="match status" value="1"/>
</dbReference>
<evidence type="ECO:0000256" key="1">
    <source>
        <dbReference type="ARBA" id="ARBA00004173"/>
    </source>
</evidence>
<evidence type="ECO:0000256" key="4">
    <source>
        <dbReference type="ARBA" id="ARBA00023128"/>
    </source>
</evidence>
<dbReference type="EMBL" id="LFWA01000003">
    <property type="protein sequence ID" value="KTW32184.1"/>
    <property type="molecule type" value="Genomic_DNA"/>
</dbReference>
<evidence type="ECO:0008006" key="8">
    <source>
        <dbReference type="Google" id="ProtNLM"/>
    </source>
</evidence>
<evidence type="ECO:0000256" key="3">
    <source>
        <dbReference type="ARBA" id="ARBA00022946"/>
    </source>
</evidence>
<comment type="caution">
    <text evidence="6">The sequence shown here is derived from an EMBL/GenBank/DDBJ whole genome shotgun (WGS) entry which is preliminary data.</text>
</comment>
<organism evidence="6 7">
    <name type="scientific">Pneumocystis jirovecii (strain RU7)</name>
    <name type="common">Human pneumocystis pneumonia agent</name>
    <dbReference type="NCBI Taxonomy" id="1408657"/>
    <lineage>
        <taxon>Eukaryota</taxon>
        <taxon>Fungi</taxon>
        <taxon>Dikarya</taxon>
        <taxon>Ascomycota</taxon>
        <taxon>Taphrinomycotina</taxon>
        <taxon>Pneumocystomycetes</taxon>
        <taxon>Pneumocystaceae</taxon>
        <taxon>Pneumocystis</taxon>
    </lineage>
</organism>
<accession>A0A0W4ZUX7</accession>
<gene>
    <name evidence="6" type="ORF">T551_00866</name>
</gene>
<keyword evidence="4" id="KW-0496">Mitochondrion</keyword>
<dbReference type="GeneID" id="28939385"/>
<dbReference type="VEuPathDB" id="FungiDB:T551_00866"/>
<evidence type="ECO:0000313" key="6">
    <source>
        <dbReference type="EMBL" id="KTW32184.1"/>
    </source>
</evidence>
<dbReference type="STRING" id="1408657.A0A0W4ZUX7"/>
<dbReference type="Pfam" id="PF15786">
    <property type="entry name" value="PET117"/>
    <property type="match status" value="1"/>
</dbReference>
<keyword evidence="7" id="KW-1185">Reference proteome</keyword>
<keyword evidence="5" id="KW-0472">Membrane</keyword>
<comment type="subcellular location">
    <subcellularLocation>
        <location evidence="1">Mitochondrion</location>
    </subcellularLocation>
</comment>
<dbReference type="AlphaFoldDB" id="A0A0W4ZUX7"/>
<dbReference type="RefSeq" id="XP_018230876.1">
    <property type="nucleotide sequence ID" value="XM_018373130.1"/>
</dbReference>
<feature type="transmembrane region" description="Helical" evidence="5">
    <location>
        <begin position="7"/>
        <end position="26"/>
    </location>
</feature>
<keyword evidence="5" id="KW-0812">Transmembrane</keyword>
<sequence>MSKLAKMIFFATTTATLITIGTVHYIQQVEKDRMYAGVLRDEARQAVRKQREKERVIQEQQVLHEKNQSVTISLEPENSNERNT</sequence>